<name>A0A9J6NZ12_9CLOT</name>
<reference evidence="1" key="1">
    <citation type="journal article" date="2021" name="mSystems">
        <title>Bacteria and Archaea Synergistically Convert Glycine Betaine to Biogenic Methane in the Formosa Cold Seep of the South China Sea.</title>
        <authorList>
            <person name="Li L."/>
            <person name="Zhang W."/>
            <person name="Zhang S."/>
            <person name="Song L."/>
            <person name="Sun Q."/>
            <person name="Zhang H."/>
            <person name="Xiang H."/>
            <person name="Dong X."/>
        </authorList>
    </citation>
    <scope>NUCLEOTIDE SEQUENCE</scope>
    <source>
        <strain evidence="1">ZWT</strain>
    </source>
</reference>
<evidence type="ECO:0000313" key="1">
    <source>
        <dbReference type="EMBL" id="MCM1989515.1"/>
    </source>
</evidence>
<organism evidence="1 2">
    <name type="scientific">Oceanirhabdus seepicola</name>
    <dbReference type="NCBI Taxonomy" id="2828781"/>
    <lineage>
        <taxon>Bacteria</taxon>
        <taxon>Bacillati</taxon>
        <taxon>Bacillota</taxon>
        <taxon>Clostridia</taxon>
        <taxon>Eubacteriales</taxon>
        <taxon>Clostridiaceae</taxon>
        <taxon>Oceanirhabdus</taxon>
    </lineage>
</organism>
<evidence type="ECO:0000313" key="2">
    <source>
        <dbReference type="Proteomes" id="UP001056429"/>
    </source>
</evidence>
<dbReference type="Proteomes" id="UP001056429">
    <property type="component" value="Unassembled WGS sequence"/>
</dbReference>
<dbReference type="AlphaFoldDB" id="A0A9J6NZ12"/>
<dbReference type="RefSeq" id="WP_250858508.1">
    <property type="nucleotide sequence ID" value="NZ_JAGSOJ010000001.1"/>
</dbReference>
<protein>
    <submittedName>
        <fullName evidence="1">Uncharacterized protein</fullName>
    </submittedName>
</protein>
<accession>A0A9J6NZ12</accession>
<reference evidence="1" key="2">
    <citation type="submission" date="2021-04" db="EMBL/GenBank/DDBJ databases">
        <authorList>
            <person name="Dong X."/>
        </authorList>
    </citation>
    <scope>NUCLEOTIDE SEQUENCE</scope>
    <source>
        <strain evidence="1">ZWT</strain>
    </source>
</reference>
<comment type="caution">
    <text evidence="1">The sequence shown here is derived from an EMBL/GenBank/DDBJ whole genome shotgun (WGS) entry which is preliminary data.</text>
</comment>
<dbReference type="EMBL" id="JAGSOJ010000001">
    <property type="protein sequence ID" value="MCM1989515.1"/>
    <property type="molecule type" value="Genomic_DNA"/>
</dbReference>
<gene>
    <name evidence="1" type="ORF">KDK92_07160</name>
</gene>
<sequence>MLEQIINSTGLSINLPLEGYTAKITAPHFNIDVLSPAEIKLIEICCNTFKLKIKTDEFKIVTLIKSLIIEVFNPDGVMIIKIAAP</sequence>
<proteinExistence type="predicted"/>
<keyword evidence="2" id="KW-1185">Reference proteome</keyword>